<organism evidence="6 7">
    <name type="scientific">Azospirillum palustre</name>
    <dbReference type="NCBI Taxonomy" id="2044885"/>
    <lineage>
        <taxon>Bacteria</taxon>
        <taxon>Pseudomonadati</taxon>
        <taxon>Pseudomonadota</taxon>
        <taxon>Alphaproteobacteria</taxon>
        <taxon>Rhodospirillales</taxon>
        <taxon>Azospirillaceae</taxon>
        <taxon>Azospirillum</taxon>
    </lineage>
</organism>
<dbReference type="Pfam" id="PF09003">
    <property type="entry name" value="Arm-DNA-bind_1"/>
    <property type="match status" value="1"/>
</dbReference>
<dbReference type="GO" id="GO:0008907">
    <property type="term" value="F:integrase activity"/>
    <property type="evidence" value="ECO:0007669"/>
    <property type="project" value="InterPro"/>
</dbReference>
<dbReference type="InterPro" id="IPR053876">
    <property type="entry name" value="Phage_int_M"/>
</dbReference>
<dbReference type="InterPro" id="IPR002104">
    <property type="entry name" value="Integrase_catalytic"/>
</dbReference>
<evidence type="ECO:0000256" key="3">
    <source>
        <dbReference type="ARBA" id="ARBA00023125"/>
    </source>
</evidence>
<protein>
    <submittedName>
        <fullName evidence="6">Integrase</fullName>
    </submittedName>
</protein>
<dbReference type="InterPro" id="IPR016177">
    <property type="entry name" value="DNA-bd_dom_sf"/>
</dbReference>
<dbReference type="SUPFAM" id="SSF54171">
    <property type="entry name" value="DNA-binding domain"/>
    <property type="match status" value="1"/>
</dbReference>
<dbReference type="PANTHER" id="PTHR30629:SF2">
    <property type="entry name" value="PROPHAGE INTEGRASE INTS-RELATED"/>
    <property type="match status" value="1"/>
</dbReference>
<evidence type="ECO:0000313" key="7">
    <source>
        <dbReference type="Proteomes" id="UP000225379"/>
    </source>
</evidence>
<dbReference type="Gene3D" id="1.10.443.10">
    <property type="entry name" value="Intergrase catalytic core"/>
    <property type="match status" value="1"/>
</dbReference>
<dbReference type="EMBL" id="PDKW01000042">
    <property type="protein sequence ID" value="PGH55935.1"/>
    <property type="molecule type" value="Genomic_DNA"/>
</dbReference>
<dbReference type="GO" id="GO:0006310">
    <property type="term" value="P:DNA recombination"/>
    <property type="evidence" value="ECO:0007669"/>
    <property type="project" value="UniProtKB-KW"/>
</dbReference>
<evidence type="ECO:0000256" key="2">
    <source>
        <dbReference type="ARBA" id="ARBA00022908"/>
    </source>
</evidence>
<keyword evidence="2" id="KW-0229">DNA integration</keyword>
<evidence type="ECO:0000256" key="4">
    <source>
        <dbReference type="ARBA" id="ARBA00023172"/>
    </source>
</evidence>
<evidence type="ECO:0000313" key="6">
    <source>
        <dbReference type="EMBL" id="PGH55935.1"/>
    </source>
</evidence>
<dbReference type="PROSITE" id="PS51898">
    <property type="entry name" value="TYR_RECOMBINASE"/>
    <property type="match status" value="1"/>
</dbReference>
<sequence>MGRRRSRQTRSLPANLYERSGYFSWRDPQTGKEHGLGRDRRSAMEQAIEANLLVEGLRNKRRLVDRLNTGPNNSVNAFCDLYAGIIDSRKEAGRIKKATHEHVSQRLRHFRTALGERRMDTITTRDIADYLADWEERGKLRMAQSVRAFLLDLFTVAKSKGWTTINPVGDTKVAPAEVQRARLTLDDFRAIHAVALKDYAPWLARAMELALVTGQRREDLIAMGPRDVRDGKLWIVPQKTDRHGVRICIPLELRLQVVGWSVGDVIARCRDNVLSRHFIHHNAHAGRAKLGDPIRRHTVSAWFAEARDKSGRSWPAGNTPPSFHEIRSLAARLYHEQGVNAQMLLGHKSADMTALYRDVRGAEWIEVKAK</sequence>
<feature type="domain" description="Tyr recombinase" evidence="5">
    <location>
        <begin position="178"/>
        <end position="369"/>
    </location>
</feature>
<comment type="similarity">
    <text evidence="1">Belongs to the 'phage' integrase family.</text>
</comment>
<keyword evidence="4" id="KW-0233">DNA recombination</keyword>
<dbReference type="InterPro" id="IPR011010">
    <property type="entry name" value="DNA_brk_join_enz"/>
</dbReference>
<dbReference type="AlphaFoldDB" id="A0A2B8BDE9"/>
<keyword evidence="3" id="KW-0238">DNA-binding</keyword>
<dbReference type="Proteomes" id="UP000225379">
    <property type="component" value="Unassembled WGS sequence"/>
</dbReference>
<dbReference type="GO" id="GO:0003677">
    <property type="term" value="F:DNA binding"/>
    <property type="evidence" value="ECO:0007669"/>
    <property type="project" value="UniProtKB-KW"/>
</dbReference>
<name>A0A2B8BDE9_9PROT</name>
<dbReference type="PANTHER" id="PTHR30629">
    <property type="entry name" value="PROPHAGE INTEGRASE"/>
    <property type="match status" value="1"/>
</dbReference>
<evidence type="ECO:0000256" key="1">
    <source>
        <dbReference type="ARBA" id="ARBA00008857"/>
    </source>
</evidence>
<dbReference type="InterPro" id="IPR015094">
    <property type="entry name" value="Integrase_lambda-typ_DNA-bd_N"/>
</dbReference>
<dbReference type="Gene3D" id="1.10.150.130">
    <property type="match status" value="1"/>
</dbReference>
<accession>A0A2B8BDE9</accession>
<proteinExistence type="inferred from homology"/>
<dbReference type="InterPro" id="IPR010998">
    <property type="entry name" value="Integrase_recombinase_N"/>
</dbReference>
<dbReference type="Pfam" id="PF22022">
    <property type="entry name" value="Phage_int_M"/>
    <property type="match status" value="1"/>
</dbReference>
<dbReference type="RefSeq" id="WP_098738650.1">
    <property type="nucleotide sequence ID" value="NZ_PDKW01000042.1"/>
</dbReference>
<dbReference type="Pfam" id="PF00589">
    <property type="entry name" value="Phage_integrase"/>
    <property type="match status" value="1"/>
</dbReference>
<dbReference type="InterPro" id="IPR050808">
    <property type="entry name" value="Phage_Integrase"/>
</dbReference>
<dbReference type="OrthoDB" id="7873969at2"/>
<keyword evidence="7" id="KW-1185">Reference proteome</keyword>
<evidence type="ECO:0000259" key="5">
    <source>
        <dbReference type="PROSITE" id="PS51898"/>
    </source>
</evidence>
<dbReference type="InterPro" id="IPR013762">
    <property type="entry name" value="Integrase-like_cat_sf"/>
</dbReference>
<dbReference type="Gene3D" id="3.30.160.60">
    <property type="entry name" value="Classic Zinc Finger"/>
    <property type="match status" value="1"/>
</dbReference>
<gene>
    <name evidence="6" type="ORF">CRT60_22045</name>
</gene>
<reference evidence="7" key="1">
    <citation type="submission" date="2017-10" db="EMBL/GenBank/DDBJ databases">
        <authorList>
            <person name="Kravchenko I.K."/>
            <person name="Grouzdev D.S."/>
        </authorList>
    </citation>
    <scope>NUCLEOTIDE SEQUENCE [LARGE SCALE GENOMIC DNA]</scope>
    <source>
        <strain evidence="7">B2</strain>
    </source>
</reference>
<dbReference type="SUPFAM" id="SSF56349">
    <property type="entry name" value="DNA breaking-rejoining enzymes"/>
    <property type="match status" value="1"/>
</dbReference>
<comment type="caution">
    <text evidence="6">The sequence shown here is derived from an EMBL/GenBank/DDBJ whole genome shotgun (WGS) entry which is preliminary data.</text>
</comment>